<evidence type="ECO:0000313" key="4">
    <source>
        <dbReference type="Proteomes" id="UP000242205"/>
    </source>
</evidence>
<dbReference type="AlphaFoldDB" id="A0A2I6S314"/>
<keyword evidence="4" id="KW-1185">Reference proteome</keyword>
<feature type="domain" description="DUF4394" evidence="2">
    <location>
        <begin position="49"/>
        <end position="296"/>
    </location>
</feature>
<dbReference type="Pfam" id="PF14339">
    <property type="entry name" value="DUF4394"/>
    <property type="match status" value="1"/>
</dbReference>
<protein>
    <recommendedName>
        <fullName evidence="2">DUF4394 domain-containing protein</fullName>
    </recommendedName>
</protein>
<sequence>MNKQILTALCLGTALLALPGTGAVAQTPALMALSKAPSSVYALTAKHELIRFDPAEPDKVLERVQVTGLADGDTLRGIDYRVAHGVMYALGARGQLYTVDPKSGALSRVGDGKLPLDLPEGPLGFDFNPAADRVRVVAETGLNLRLHPETGEAVDFDPDREGFQADRSLRYAFNDRFIGQEPSVSAAAYTYNPDDEKLTTNFAIDRERGTLAIQGTREGTEPPVSPNLGVLNTIGDLGTGALDEASFDISDINNTALAALRVEGGDKTELYRVNLDLGRAMLIGTIGDGEPLLGLAIEP</sequence>
<dbReference type="KEGG" id="atw:C0099_00845"/>
<gene>
    <name evidence="3" type="ORF">C0099_00845</name>
</gene>
<proteinExistence type="predicted"/>
<evidence type="ECO:0000313" key="3">
    <source>
        <dbReference type="EMBL" id="AUN93607.1"/>
    </source>
</evidence>
<organism evidence="3 4">
    <name type="scientific">Pseudazoarcus pumilus</name>
    <dbReference type="NCBI Taxonomy" id="2067960"/>
    <lineage>
        <taxon>Bacteria</taxon>
        <taxon>Pseudomonadati</taxon>
        <taxon>Pseudomonadota</taxon>
        <taxon>Betaproteobacteria</taxon>
        <taxon>Rhodocyclales</taxon>
        <taxon>Zoogloeaceae</taxon>
        <taxon>Pseudazoarcus</taxon>
    </lineage>
</organism>
<name>A0A2I6S314_9RHOO</name>
<dbReference type="EMBL" id="CP025682">
    <property type="protein sequence ID" value="AUN93607.1"/>
    <property type="molecule type" value="Genomic_DNA"/>
</dbReference>
<keyword evidence="1" id="KW-0732">Signal</keyword>
<accession>A0A2I6S314</accession>
<feature type="signal peptide" evidence="1">
    <location>
        <begin position="1"/>
        <end position="25"/>
    </location>
</feature>
<reference evidence="3 4" key="1">
    <citation type="submission" date="2018-01" db="EMBL/GenBank/DDBJ databases">
        <authorList>
            <person name="Fu G.-Y."/>
        </authorList>
    </citation>
    <scope>NUCLEOTIDE SEQUENCE [LARGE SCALE GENOMIC DNA]</scope>
    <source>
        <strain evidence="3 4">SY39</strain>
    </source>
</reference>
<feature type="chain" id="PRO_5014422479" description="DUF4394 domain-containing protein" evidence="1">
    <location>
        <begin position="26"/>
        <end position="299"/>
    </location>
</feature>
<dbReference type="RefSeq" id="WP_102245681.1">
    <property type="nucleotide sequence ID" value="NZ_CP025682.1"/>
</dbReference>
<evidence type="ECO:0000259" key="2">
    <source>
        <dbReference type="Pfam" id="PF14339"/>
    </source>
</evidence>
<dbReference type="Proteomes" id="UP000242205">
    <property type="component" value="Chromosome"/>
</dbReference>
<dbReference type="OrthoDB" id="531718at2"/>
<dbReference type="InterPro" id="IPR025507">
    <property type="entry name" value="DUF4394"/>
</dbReference>
<evidence type="ECO:0000256" key="1">
    <source>
        <dbReference type="SAM" id="SignalP"/>
    </source>
</evidence>